<evidence type="ECO:0000256" key="2">
    <source>
        <dbReference type="SAM" id="MobiDB-lite"/>
    </source>
</evidence>
<dbReference type="EMBL" id="BAAANE010000011">
    <property type="protein sequence ID" value="GAA1658054.1"/>
    <property type="molecule type" value="Genomic_DNA"/>
</dbReference>
<gene>
    <name evidence="3" type="ORF">GCM10009744_59080</name>
</gene>
<proteinExistence type="predicted"/>
<organism evidence="3 4">
    <name type="scientific">Kribbella alba</name>
    <dbReference type="NCBI Taxonomy" id="190197"/>
    <lineage>
        <taxon>Bacteria</taxon>
        <taxon>Bacillati</taxon>
        <taxon>Actinomycetota</taxon>
        <taxon>Actinomycetes</taxon>
        <taxon>Propionibacteriales</taxon>
        <taxon>Kribbellaceae</taxon>
        <taxon>Kribbella</taxon>
    </lineage>
</organism>
<dbReference type="RefSeq" id="WP_344115835.1">
    <property type="nucleotide sequence ID" value="NZ_BAAANE010000011.1"/>
</dbReference>
<evidence type="ECO:0000256" key="1">
    <source>
        <dbReference type="SAM" id="Coils"/>
    </source>
</evidence>
<feature type="coiled-coil region" evidence="1">
    <location>
        <begin position="13"/>
        <end position="68"/>
    </location>
</feature>
<keyword evidence="1" id="KW-0175">Coiled coil</keyword>
<comment type="caution">
    <text evidence="3">The sequence shown here is derived from an EMBL/GenBank/DDBJ whole genome shotgun (WGS) entry which is preliminary data.</text>
</comment>
<evidence type="ECO:0000313" key="4">
    <source>
        <dbReference type="Proteomes" id="UP001501319"/>
    </source>
</evidence>
<keyword evidence="4" id="KW-1185">Reference proteome</keyword>
<accession>A0ABN2FSA6</accession>
<sequence length="185" mass="20634">MRGLDAGKVYGYLGLLADQVQATERELRESRAKNERLQTELQRGRAELQRVQAELDHYEQAGDRVNEQVVQMFSQAQLVVEEMVQDVSRDARERIGQARAHERRIVAEAMDTAGQQVRSYAQTAQAQMQSIVNSFATEVEHLGSTSLSGGSDFAAPHQNDPLFDNSRDWQTRFQNGNGPGSPGSD</sequence>
<evidence type="ECO:0008006" key="5">
    <source>
        <dbReference type="Google" id="ProtNLM"/>
    </source>
</evidence>
<feature type="region of interest" description="Disordered" evidence="2">
    <location>
        <begin position="146"/>
        <end position="185"/>
    </location>
</feature>
<reference evidence="3 4" key="1">
    <citation type="journal article" date="2019" name="Int. J. Syst. Evol. Microbiol.">
        <title>The Global Catalogue of Microorganisms (GCM) 10K type strain sequencing project: providing services to taxonomists for standard genome sequencing and annotation.</title>
        <authorList>
            <consortium name="The Broad Institute Genomics Platform"/>
            <consortium name="The Broad Institute Genome Sequencing Center for Infectious Disease"/>
            <person name="Wu L."/>
            <person name="Ma J."/>
        </authorList>
    </citation>
    <scope>NUCLEOTIDE SEQUENCE [LARGE SCALE GENOMIC DNA]</scope>
    <source>
        <strain evidence="3 4">JCM 14306</strain>
    </source>
</reference>
<protein>
    <recommendedName>
        <fullName evidence="5">DivIVA domain-containing protein</fullName>
    </recommendedName>
</protein>
<evidence type="ECO:0000313" key="3">
    <source>
        <dbReference type="EMBL" id="GAA1658054.1"/>
    </source>
</evidence>
<name>A0ABN2FSA6_9ACTN</name>
<dbReference type="Proteomes" id="UP001501319">
    <property type="component" value="Unassembled WGS sequence"/>
</dbReference>